<evidence type="ECO:0000259" key="1">
    <source>
        <dbReference type="Pfam" id="PF07002"/>
    </source>
</evidence>
<dbReference type="OrthoDB" id="5855668at2759"/>
<dbReference type="SUPFAM" id="SSF53300">
    <property type="entry name" value="vWA-like"/>
    <property type="match status" value="1"/>
</dbReference>
<dbReference type="InterPro" id="IPR036465">
    <property type="entry name" value="vWFA_dom_sf"/>
</dbReference>
<dbReference type="Gene3D" id="3.40.50.410">
    <property type="entry name" value="von Willebrand factor, type A domain"/>
    <property type="match status" value="1"/>
</dbReference>
<organism evidence="2 3">
    <name type="scientific">Tribonema minus</name>
    <dbReference type="NCBI Taxonomy" id="303371"/>
    <lineage>
        <taxon>Eukaryota</taxon>
        <taxon>Sar</taxon>
        <taxon>Stramenopiles</taxon>
        <taxon>Ochrophyta</taxon>
        <taxon>PX clade</taxon>
        <taxon>Xanthophyceae</taxon>
        <taxon>Tribonematales</taxon>
        <taxon>Tribonemataceae</taxon>
        <taxon>Tribonema</taxon>
    </lineage>
</organism>
<dbReference type="PANTHER" id="PTHR10857:SF106">
    <property type="entry name" value="C2 DOMAIN-CONTAINING PROTEIN"/>
    <property type="match status" value="1"/>
</dbReference>
<dbReference type="GO" id="GO:0005886">
    <property type="term" value="C:plasma membrane"/>
    <property type="evidence" value="ECO:0007669"/>
    <property type="project" value="TreeGrafter"/>
</dbReference>
<dbReference type="PANTHER" id="PTHR10857">
    <property type="entry name" value="COPINE"/>
    <property type="match status" value="1"/>
</dbReference>
<sequence length="176" mass="18525">RFPLYGFGGKPQRGAAVSHCFAVNGNEADPEVTGVTGILQAYYQSLRVVELFGPTLFAPVINQAAAMAASLVTPDPRQSVKYCILLILTDGIINDMANTTDAIVAAAELPFSIIIVGVGNADFASMVELDGDDVRLTSSSGKKAVRDIVQFVPMREVSAKGPQALAKEVLSEIPSA</sequence>
<proteinExistence type="predicted"/>
<feature type="non-terminal residue" evidence="2">
    <location>
        <position position="1"/>
    </location>
</feature>
<comment type="caution">
    <text evidence="2">The sequence shown here is derived from an EMBL/GenBank/DDBJ whole genome shotgun (WGS) entry which is preliminary data.</text>
</comment>
<evidence type="ECO:0000313" key="2">
    <source>
        <dbReference type="EMBL" id="KAG5184338.1"/>
    </source>
</evidence>
<gene>
    <name evidence="2" type="ORF">JKP88DRAFT_314858</name>
</gene>
<dbReference type="Proteomes" id="UP000664859">
    <property type="component" value="Unassembled WGS sequence"/>
</dbReference>
<dbReference type="Pfam" id="PF07002">
    <property type="entry name" value="Copine"/>
    <property type="match status" value="1"/>
</dbReference>
<dbReference type="GO" id="GO:0005544">
    <property type="term" value="F:calcium-dependent phospholipid binding"/>
    <property type="evidence" value="ECO:0007669"/>
    <property type="project" value="InterPro"/>
</dbReference>
<dbReference type="GO" id="GO:0071277">
    <property type="term" value="P:cellular response to calcium ion"/>
    <property type="evidence" value="ECO:0007669"/>
    <property type="project" value="TreeGrafter"/>
</dbReference>
<accession>A0A835Z8P5</accession>
<evidence type="ECO:0000313" key="3">
    <source>
        <dbReference type="Proteomes" id="UP000664859"/>
    </source>
</evidence>
<dbReference type="InterPro" id="IPR045052">
    <property type="entry name" value="Copine"/>
</dbReference>
<feature type="domain" description="Copine C-terminal" evidence="1">
    <location>
        <begin position="1"/>
        <end position="175"/>
    </location>
</feature>
<name>A0A835Z8P5_9STRA</name>
<feature type="non-terminal residue" evidence="2">
    <location>
        <position position="176"/>
    </location>
</feature>
<protein>
    <submittedName>
        <fullName evidence="2">Copine-8</fullName>
    </submittedName>
</protein>
<reference evidence="2" key="1">
    <citation type="submission" date="2021-02" db="EMBL/GenBank/DDBJ databases">
        <title>First Annotated Genome of the Yellow-green Alga Tribonema minus.</title>
        <authorList>
            <person name="Mahan K.M."/>
        </authorList>
    </citation>
    <scope>NUCLEOTIDE SEQUENCE</scope>
    <source>
        <strain evidence="2">UTEX B ZZ1240</strain>
    </source>
</reference>
<dbReference type="InterPro" id="IPR010734">
    <property type="entry name" value="Copine_C"/>
</dbReference>
<dbReference type="AlphaFoldDB" id="A0A835Z8P5"/>
<dbReference type="EMBL" id="JAFCMP010000168">
    <property type="protein sequence ID" value="KAG5184338.1"/>
    <property type="molecule type" value="Genomic_DNA"/>
</dbReference>
<keyword evidence="3" id="KW-1185">Reference proteome</keyword>